<reference evidence="5 6" key="1">
    <citation type="journal article" date="2024" name="G3 (Bethesda)">
        <title>Genome assembly of Hibiscus sabdariffa L. provides insights into metabolisms of medicinal natural products.</title>
        <authorList>
            <person name="Kim T."/>
        </authorList>
    </citation>
    <scope>NUCLEOTIDE SEQUENCE [LARGE SCALE GENOMIC DNA]</scope>
    <source>
        <strain evidence="5">TK-2024</strain>
        <tissue evidence="5">Old leaves</tissue>
    </source>
</reference>
<keyword evidence="6" id="KW-1185">Reference proteome</keyword>
<dbReference type="InterPro" id="IPR003653">
    <property type="entry name" value="Peptidase_C48_C"/>
</dbReference>
<accession>A0ABR2T2U9</accession>
<proteinExistence type="inferred from homology"/>
<evidence type="ECO:0000256" key="2">
    <source>
        <dbReference type="ARBA" id="ARBA00022670"/>
    </source>
</evidence>
<evidence type="ECO:0000313" key="5">
    <source>
        <dbReference type="EMBL" id="KAK9031827.1"/>
    </source>
</evidence>
<dbReference type="Proteomes" id="UP001396334">
    <property type="component" value="Unassembled WGS sequence"/>
</dbReference>
<dbReference type="Gene3D" id="3.40.395.10">
    <property type="entry name" value="Adenoviral Proteinase, Chain A"/>
    <property type="match status" value="1"/>
</dbReference>
<feature type="domain" description="Ubiquitin-like protease family profile" evidence="4">
    <location>
        <begin position="41"/>
        <end position="222"/>
    </location>
</feature>
<dbReference type="SUPFAM" id="SSF54001">
    <property type="entry name" value="Cysteine proteinases"/>
    <property type="match status" value="1"/>
</dbReference>
<comment type="similarity">
    <text evidence="1">Belongs to the peptidase C48 family.</text>
</comment>
<comment type="caution">
    <text evidence="5">The sequence shown here is derived from an EMBL/GenBank/DDBJ whole genome shotgun (WGS) entry which is preliminary data.</text>
</comment>
<evidence type="ECO:0000259" key="4">
    <source>
        <dbReference type="PROSITE" id="PS50600"/>
    </source>
</evidence>
<sequence>MDVLEYVEISDGVGPSARGTCDYIWNTPLPEDKIIMHFGHMYLTVSDVDSLRPGHWVNSMILDVVGWMLVVEDIGSNCNGRRGYLPCTLSTQLIEGCMSPNELAEFWNAHMKHFGTVSTCETIFIPINSNNQHWYLCVVDTGMLEVKVLDSLPTTRSNSARMAVVKKLIKSLADCFMDEQFVKVFGSPRVALTELRVVLPKVKSQSNGYIVYSILLKNPILYPLY</sequence>
<evidence type="ECO:0000256" key="3">
    <source>
        <dbReference type="ARBA" id="ARBA00022801"/>
    </source>
</evidence>
<protein>
    <recommendedName>
        <fullName evidence="4">Ubiquitin-like protease family profile domain-containing protein</fullName>
    </recommendedName>
</protein>
<keyword evidence="2" id="KW-0645">Protease</keyword>
<dbReference type="Pfam" id="PF02902">
    <property type="entry name" value="Peptidase_C48"/>
    <property type="match status" value="1"/>
</dbReference>
<keyword evidence="3" id="KW-0378">Hydrolase</keyword>
<dbReference type="PROSITE" id="PS50600">
    <property type="entry name" value="ULP_PROTEASE"/>
    <property type="match status" value="1"/>
</dbReference>
<dbReference type="EMBL" id="JBBPBN010000009">
    <property type="protein sequence ID" value="KAK9031827.1"/>
    <property type="molecule type" value="Genomic_DNA"/>
</dbReference>
<evidence type="ECO:0000313" key="6">
    <source>
        <dbReference type="Proteomes" id="UP001396334"/>
    </source>
</evidence>
<name>A0ABR2T2U9_9ROSI</name>
<evidence type="ECO:0000256" key="1">
    <source>
        <dbReference type="ARBA" id="ARBA00005234"/>
    </source>
</evidence>
<dbReference type="InterPro" id="IPR038765">
    <property type="entry name" value="Papain-like_cys_pep_sf"/>
</dbReference>
<gene>
    <name evidence="5" type="ORF">V6N11_056114</name>
</gene>
<organism evidence="5 6">
    <name type="scientific">Hibiscus sabdariffa</name>
    <name type="common">roselle</name>
    <dbReference type="NCBI Taxonomy" id="183260"/>
    <lineage>
        <taxon>Eukaryota</taxon>
        <taxon>Viridiplantae</taxon>
        <taxon>Streptophyta</taxon>
        <taxon>Embryophyta</taxon>
        <taxon>Tracheophyta</taxon>
        <taxon>Spermatophyta</taxon>
        <taxon>Magnoliopsida</taxon>
        <taxon>eudicotyledons</taxon>
        <taxon>Gunneridae</taxon>
        <taxon>Pentapetalae</taxon>
        <taxon>rosids</taxon>
        <taxon>malvids</taxon>
        <taxon>Malvales</taxon>
        <taxon>Malvaceae</taxon>
        <taxon>Malvoideae</taxon>
        <taxon>Hibiscus</taxon>
    </lineage>
</organism>